<evidence type="ECO:0000313" key="4">
    <source>
        <dbReference type="Proteomes" id="UP000696485"/>
    </source>
</evidence>
<accession>A0A9P5SP18</accession>
<organism evidence="3 4">
    <name type="scientific">Podila minutissima</name>
    <dbReference type="NCBI Taxonomy" id="64525"/>
    <lineage>
        <taxon>Eukaryota</taxon>
        <taxon>Fungi</taxon>
        <taxon>Fungi incertae sedis</taxon>
        <taxon>Mucoromycota</taxon>
        <taxon>Mortierellomycotina</taxon>
        <taxon>Mortierellomycetes</taxon>
        <taxon>Mortierellales</taxon>
        <taxon>Mortierellaceae</taxon>
        <taxon>Podila</taxon>
    </lineage>
</organism>
<dbReference type="PANTHER" id="PTHR21319:SF0">
    <property type="entry name" value="AND RING FINGER DOMAIN PROTEIN, PUTATIVE (AFU_ORTHOLOGUE AFUA_1G08900)-RELATED"/>
    <property type="match status" value="1"/>
</dbReference>
<gene>
    <name evidence="3" type="ORF">BG006_001179</name>
</gene>
<dbReference type="GO" id="GO:0005634">
    <property type="term" value="C:nucleus"/>
    <property type="evidence" value="ECO:0007669"/>
    <property type="project" value="TreeGrafter"/>
</dbReference>
<sequence length="435" mass="46401">MTYQGTTSRSSSIYSDALDTHEPMDEATSLTLRSPHNRSYPTFASLPVAYPIEQDSGGGGDVDGGEFFEQDIGGVDEEDANNYEVLTRFDSSTSRYGVGSDGTVNAMDVDDLMQVDDDEEMSSSAHATSTNSTNNCRRSSSEGAASRLRSSLRTSTIPSSSINESSGRSGSGSGSGPGSGSDSGPGPDPGPVSGSGSGVGPLTPSKPSAPMVDEKAQSELRRKIMEIQRDPNIDFGAKAGMIQKLMSSKWHAQRVYEQKDDSIEATEDDLKTTFYPCGHCIHSKCHEDYIKTSYQCPTCWKALGNMSGYYAKIDSLLAEQTMPPEYANIFSIVLCNDCEVKSEAPYHFLYHRCDKCKGYNTKVLETFKRVSNGQVQQVEVSAAVAEASNSRYANSGGESSGTVGSSLSSVPRSPLMDQNASGDMTIAGISGNSAP</sequence>
<feature type="domain" description="RCHY1 zinc-ribbon" evidence="2">
    <location>
        <begin position="305"/>
        <end position="362"/>
    </location>
</feature>
<name>A0A9P5SP18_9FUNG</name>
<reference evidence="3" key="1">
    <citation type="journal article" date="2020" name="Fungal Divers.">
        <title>Resolving the Mortierellaceae phylogeny through synthesis of multi-gene phylogenetics and phylogenomics.</title>
        <authorList>
            <person name="Vandepol N."/>
            <person name="Liber J."/>
            <person name="Desiro A."/>
            <person name="Na H."/>
            <person name="Kennedy M."/>
            <person name="Barry K."/>
            <person name="Grigoriev I.V."/>
            <person name="Miller A.N."/>
            <person name="O'Donnell K."/>
            <person name="Stajich J.E."/>
            <person name="Bonito G."/>
        </authorList>
    </citation>
    <scope>NUCLEOTIDE SEQUENCE</scope>
    <source>
        <strain evidence="3">NVP1</strain>
    </source>
</reference>
<dbReference type="Proteomes" id="UP000696485">
    <property type="component" value="Unassembled WGS sequence"/>
</dbReference>
<comment type="caution">
    <text evidence="3">The sequence shown here is derived from an EMBL/GenBank/DDBJ whole genome shotgun (WGS) entry which is preliminary data.</text>
</comment>
<dbReference type="PANTHER" id="PTHR21319">
    <property type="entry name" value="RING FINGER AND CHY ZINC FINGER DOMAIN-CONTAINING PROTEIN 1"/>
    <property type="match status" value="1"/>
</dbReference>
<dbReference type="EMBL" id="JAAAUY010000122">
    <property type="protein sequence ID" value="KAF9334944.1"/>
    <property type="molecule type" value="Genomic_DNA"/>
</dbReference>
<dbReference type="InterPro" id="IPR039512">
    <property type="entry name" value="RCHY1_zinc-ribbon"/>
</dbReference>
<dbReference type="Gene3D" id="2.20.28.10">
    <property type="match status" value="1"/>
</dbReference>
<feature type="region of interest" description="Disordered" evidence="1">
    <location>
        <begin position="117"/>
        <end position="217"/>
    </location>
</feature>
<feature type="compositionally biased region" description="Gly residues" evidence="1">
    <location>
        <begin position="169"/>
        <end position="183"/>
    </location>
</feature>
<evidence type="ECO:0000259" key="2">
    <source>
        <dbReference type="Pfam" id="PF14599"/>
    </source>
</evidence>
<dbReference type="GO" id="GO:0061630">
    <property type="term" value="F:ubiquitin protein ligase activity"/>
    <property type="evidence" value="ECO:0007669"/>
    <property type="project" value="TreeGrafter"/>
</dbReference>
<feature type="compositionally biased region" description="Polar residues" evidence="1">
    <location>
        <begin position="1"/>
        <end position="14"/>
    </location>
</feature>
<dbReference type="SUPFAM" id="SSF57850">
    <property type="entry name" value="RING/U-box"/>
    <property type="match status" value="1"/>
</dbReference>
<dbReference type="Pfam" id="PF14599">
    <property type="entry name" value="zinc_ribbon_6"/>
    <property type="match status" value="1"/>
</dbReference>
<feature type="compositionally biased region" description="Low complexity" evidence="1">
    <location>
        <begin position="122"/>
        <end position="168"/>
    </location>
</feature>
<evidence type="ECO:0000256" key="1">
    <source>
        <dbReference type="SAM" id="MobiDB-lite"/>
    </source>
</evidence>
<keyword evidence="4" id="KW-1185">Reference proteome</keyword>
<evidence type="ECO:0000313" key="3">
    <source>
        <dbReference type="EMBL" id="KAF9334944.1"/>
    </source>
</evidence>
<proteinExistence type="predicted"/>
<dbReference type="GO" id="GO:0006511">
    <property type="term" value="P:ubiquitin-dependent protein catabolic process"/>
    <property type="evidence" value="ECO:0007669"/>
    <property type="project" value="TreeGrafter"/>
</dbReference>
<feature type="region of interest" description="Disordered" evidence="1">
    <location>
        <begin position="1"/>
        <end position="38"/>
    </location>
</feature>
<feature type="compositionally biased region" description="Polar residues" evidence="1">
    <location>
        <begin position="28"/>
        <end position="38"/>
    </location>
</feature>
<dbReference type="InterPro" id="IPR013083">
    <property type="entry name" value="Znf_RING/FYVE/PHD"/>
</dbReference>
<protein>
    <recommendedName>
        <fullName evidence="2">RCHY1 zinc-ribbon domain-containing protein</fullName>
    </recommendedName>
</protein>
<dbReference type="GO" id="GO:0016567">
    <property type="term" value="P:protein ubiquitination"/>
    <property type="evidence" value="ECO:0007669"/>
    <property type="project" value="TreeGrafter"/>
</dbReference>
<dbReference type="AlphaFoldDB" id="A0A9P5SP18"/>
<dbReference type="Gene3D" id="3.30.40.10">
    <property type="entry name" value="Zinc/RING finger domain, C3HC4 (zinc finger)"/>
    <property type="match status" value="1"/>
</dbReference>
<feature type="compositionally biased region" description="Low complexity" evidence="1">
    <location>
        <begin position="395"/>
        <end position="409"/>
    </location>
</feature>
<feature type="region of interest" description="Disordered" evidence="1">
    <location>
        <begin position="391"/>
        <end position="435"/>
    </location>
</feature>